<evidence type="ECO:0000313" key="2">
    <source>
        <dbReference type="Proteomes" id="UP000236311"/>
    </source>
</evidence>
<reference evidence="1 2" key="1">
    <citation type="submission" date="2018-01" db="EMBL/GenBank/DDBJ databases">
        <authorList>
            <person name="Gaut B.S."/>
            <person name="Morton B.R."/>
            <person name="Clegg M.T."/>
            <person name="Duvall M.R."/>
        </authorList>
    </citation>
    <scope>NUCLEOTIDE SEQUENCE [LARGE SCALE GENOMIC DNA]</scope>
    <source>
        <strain evidence="1">GP69</strain>
    </source>
</reference>
<dbReference type="OrthoDB" id="1656051at2"/>
<dbReference type="RefSeq" id="WP_103237753.1">
    <property type="nucleotide sequence ID" value="NZ_JANJZD010000002.1"/>
</dbReference>
<keyword evidence="2" id="KW-1185">Reference proteome</keyword>
<evidence type="ECO:0000313" key="1">
    <source>
        <dbReference type="EMBL" id="SOY27613.1"/>
    </source>
</evidence>
<sequence>MMNLVQFLKSVDETAAAMMKEDLTVFLHDIARTLPEKKREDFLKRLKESCGKKEILREGSTEEFEQKKNFLKYRLERIENWELSLEGCLNREYDDWYDSEDEQFLYSDPEGVVPVIEDACRFVHRCIDHENYEAASEIAGILIGLDIMVGGEYQDYTDEPINISQLEYYHLGHVDYKALVVDGAHAAYCLSAIPERADELYRVIENSGRKDITLEMLMQNGRELPDMDAFLPLWIEYLGRITTDDAERLLQEALEMTGSMEQLLANARKYCGGHPELYEQYLQSSQGKEDTVFLLAVGREAIDTISKNYLVRSRIALLTGRIALELSRQEEAEECWLEAFRSDTSVVNYFRLLMECRDFSKVKEKVMQIYHQVHPVTEESGYFYSAIPKKQNQVSQRTVYMLTFLGREFSYVRENAMNVRSSLGWSSSFMKCGLAAFLLLLTEDTDLGSGNREMLRQLTAAVGFHKEEYEKGTLRVIEKSNDDWFWECWRCWKRTILLSDQEREELLQWVEGLVTKRVKGIMEGNHRKYYGECAAYIAALGEARESAGQRNGKQDIMVKYMELYSRRSAFREALKGYGMQDSRKK</sequence>
<accession>A0A2K4ZAY5</accession>
<proteinExistence type="predicted"/>
<organism evidence="1 2">
    <name type="scientific">Acetatifactor muris</name>
    <dbReference type="NCBI Taxonomy" id="879566"/>
    <lineage>
        <taxon>Bacteria</taxon>
        <taxon>Bacillati</taxon>
        <taxon>Bacillota</taxon>
        <taxon>Clostridia</taxon>
        <taxon>Lachnospirales</taxon>
        <taxon>Lachnospiraceae</taxon>
        <taxon>Acetatifactor</taxon>
    </lineage>
</organism>
<protein>
    <submittedName>
        <fullName evidence="1">Uncharacterized protein</fullName>
    </submittedName>
</protein>
<dbReference type="EMBL" id="OFSM01000002">
    <property type="protein sequence ID" value="SOY27613.1"/>
    <property type="molecule type" value="Genomic_DNA"/>
</dbReference>
<gene>
    <name evidence="1" type="ORF">AMURIS_00317</name>
</gene>
<dbReference type="AlphaFoldDB" id="A0A2K4ZAY5"/>
<name>A0A2K4ZAY5_9FIRM</name>
<dbReference type="Proteomes" id="UP000236311">
    <property type="component" value="Unassembled WGS sequence"/>
</dbReference>